<keyword evidence="4" id="KW-1185">Reference proteome</keyword>
<gene>
    <name evidence="2" type="ORF">JXQ802_LOCUS1301</name>
    <name evidence="3" type="ORF">PYM288_LOCUS1798</name>
</gene>
<proteinExistence type="predicted"/>
<feature type="transmembrane region" description="Helical" evidence="1">
    <location>
        <begin position="109"/>
        <end position="130"/>
    </location>
</feature>
<evidence type="ECO:0000256" key="1">
    <source>
        <dbReference type="SAM" id="Phobius"/>
    </source>
</evidence>
<organism evidence="2 4">
    <name type="scientific">Rotaria sordida</name>
    <dbReference type="NCBI Taxonomy" id="392033"/>
    <lineage>
        <taxon>Eukaryota</taxon>
        <taxon>Metazoa</taxon>
        <taxon>Spiralia</taxon>
        <taxon>Gnathifera</taxon>
        <taxon>Rotifera</taxon>
        <taxon>Eurotatoria</taxon>
        <taxon>Bdelloidea</taxon>
        <taxon>Philodinida</taxon>
        <taxon>Philodinidae</taxon>
        <taxon>Rotaria</taxon>
    </lineage>
</organism>
<dbReference type="Proteomes" id="UP000663870">
    <property type="component" value="Unassembled WGS sequence"/>
</dbReference>
<keyword evidence="1" id="KW-1133">Transmembrane helix</keyword>
<dbReference type="Proteomes" id="UP000663854">
    <property type="component" value="Unassembled WGS sequence"/>
</dbReference>
<dbReference type="EMBL" id="CAJNOL010000014">
    <property type="protein sequence ID" value="CAF0744087.1"/>
    <property type="molecule type" value="Genomic_DNA"/>
</dbReference>
<comment type="caution">
    <text evidence="2">The sequence shown here is derived from an EMBL/GenBank/DDBJ whole genome shotgun (WGS) entry which is preliminary data.</text>
</comment>
<sequence>MKLLFYCFLEQSLSLDLEAILSELTAILFRETDVDQLDYISLEGLRSSVKRKDVLPQGWAITQHNYLDAIFRSKLRLVYITDVVKFALGVLVLYYLFSIRTKECEIYTIITSIMMFKSFIIFSIIVGLVLTKPIKEKIKNEKISQDISMEQAFRQAEMTLNSYFYLITSDTDQLVHALLHILINNPKSFPFIPYRALDIALKNFANKLSQDDVDILIKPILLSIEQNAQNNLKQASSFQLTDEIKHKIEDTLDKFLEEHENTSHV</sequence>
<keyword evidence="1" id="KW-0472">Membrane</keyword>
<protein>
    <submittedName>
        <fullName evidence="2">Uncharacterized protein</fullName>
    </submittedName>
</protein>
<dbReference type="AlphaFoldDB" id="A0A813NWC2"/>
<evidence type="ECO:0000313" key="4">
    <source>
        <dbReference type="Proteomes" id="UP000663870"/>
    </source>
</evidence>
<name>A0A813NWC2_9BILA</name>
<evidence type="ECO:0000313" key="2">
    <source>
        <dbReference type="EMBL" id="CAF0744087.1"/>
    </source>
</evidence>
<accession>A0A813NWC2</accession>
<keyword evidence="1" id="KW-0812">Transmembrane</keyword>
<reference evidence="2" key="1">
    <citation type="submission" date="2021-02" db="EMBL/GenBank/DDBJ databases">
        <authorList>
            <person name="Nowell W R."/>
        </authorList>
    </citation>
    <scope>NUCLEOTIDE SEQUENCE</scope>
</reference>
<dbReference type="EMBL" id="CAJNOH010000010">
    <property type="protein sequence ID" value="CAF0745492.1"/>
    <property type="molecule type" value="Genomic_DNA"/>
</dbReference>
<evidence type="ECO:0000313" key="3">
    <source>
        <dbReference type="EMBL" id="CAF0745492.1"/>
    </source>
</evidence>
<feature type="transmembrane region" description="Helical" evidence="1">
    <location>
        <begin position="77"/>
        <end position="97"/>
    </location>
</feature>